<gene>
    <name evidence="6" type="ORF">F8M41_025322</name>
</gene>
<keyword evidence="4" id="KW-0539">Nucleus</keyword>
<dbReference type="GO" id="GO:0005634">
    <property type="term" value="C:nucleus"/>
    <property type="evidence" value="ECO:0007669"/>
    <property type="project" value="UniProtKB-SubCell"/>
</dbReference>
<sequence length="264" mass="29686">MENYSHASTFPNNTYRMDQTNAIFEHSTSTQSFQSPRTQNYLQYATREMIQSTLAPTQTGVPNRKYSLYIVQTSERARMCGFGEKDRRSLSPLPIVQLLVSDETGKPVDIEDIEHTFFVLHATPYKCGTHEEASLVMHPTSQLGFRSQTNTRNLLGNLIANGRKLTDHEGRVGIFFVFQDLSIRTDGDFYFEFSLMYIGCQGMVNTGLHPMSVIASVKSEPFVAYSAKKFPGMIETTSLSRAFSSQGVKIATRSDKKGQKDSTE</sequence>
<accession>A0A8H4EVR7</accession>
<comment type="subcellular location">
    <subcellularLocation>
        <location evidence="1">Nucleus</location>
    </subcellularLocation>
</comment>
<dbReference type="InterPro" id="IPR021740">
    <property type="entry name" value="Velvet"/>
</dbReference>
<dbReference type="InterPro" id="IPR038491">
    <property type="entry name" value="Velvet_dom_sf"/>
</dbReference>
<protein>
    <submittedName>
        <fullName evidence="6">Velvet factor</fullName>
    </submittedName>
</protein>
<proteinExistence type="predicted"/>
<evidence type="ECO:0000259" key="5">
    <source>
        <dbReference type="PROSITE" id="PS51821"/>
    </source>
</evidence>
<dbReference type="PANTHER" id="PTHR33572">
    <property type="entry name" value="SPORE DEVELOPMENT REGULATOR VOSA"/>
    <property type="match status" value="1"/>
</dbReference>
<organism evidence="6 7">
    <name type="scientific">Gigaspora margarita</name>
    <dbReference type="NCBI Taxonomy" id="4874"/>
    <lineage>
        <taxon>Eukaryota</taxon>
        <taxon>Fungi</taxon>
        <taxon>Fungi incertae sedis</taxon>
        <taxon>Mucoromycota</taxon>
        <taxon>Glomeromycotina</taxon>
        <taxon>Glomeromycetes</taxon>
        <taxon>Diversisporales</taxon>
        <taxon>Gigasporaceae</taxon>
        <taxon>Gigaspora</taxon>
    </lineage>
</organism>
<dbReference type="InterPro" id="IPR037525">
    <property type="entry name" value="Velvet_dom"/>
</dbReference>
<evidence type="ECO:0000256" key="4">
    <source>
        <dbReference type="ARBA" id="ARBA00023242"/>
    </source>
</evidence>
<dbReference type="Gene3D" id="2.60.40.3960">
    <property type="entry name" value="Velvet domain"/>
    <property type="match status" value="1"/>
</dbReference>
<keyword evidence="3" id="KW-0804">Transcription</keyword>
<evidence type="ECO:0000256" key="1">
    <source>
        <dbReference type="ARBA" id="ARBA00004123"/>
    </source>
</evidence>
<dbReference type="PANTHER" id="PTHR33572:SF3">
    <property type="entry name" value="VELVET COMPLEX SUBUNIT B"/>
    <property type="match status" value="1"/>
</dbReference>
<dbReference type="PROSITE" id="PS51821">
    <property type="entry name" value="VELVET"/>
    <property type="match status" value="1"/>
</dbReference>
<keyword evidence="2" id="KW-0805">Transcription regulation</keyword>
<name>A0A8H4EVR7_GIGMA</name>
<evidence type="ECO:0000313" key="7">
    <source>
        <dbReference type="Proteomes" id="UP000439903"/>
    </source>
</evidence>
<keyword evidence="7" id="KW-1185">Reference proteome</keyword>
<dbReference type="OrthoDB" id="3056235at2759"/>
<dbReference type="Proteomes" id="UP000439903">
    <property type="component" value="Unassembled WGS sequence"/>
</dbReference>
<evidence type="ECO:0000313" key="6">
    <source>
        <dbReference type="EMBL" id="KAF0561123.1"/>
    </source>
</evidence>
<dbReference type="EMBL" id="WTPW01000010">
    <property type="protein sequence ID" value="KAF0561123.1"/>
    <property type="molecule type" value="Genomic_DNA"/>
</dbReference>
<feature type="domain" description="Velvet" evidence="5">
    <location>
        <begin position="60"/>
        <end position="253"/>
    </location>
</feature>
<evidence type="ECO:0000256" key="3">
    <source>
        <dbReference type="ARBA" id="ARBA00023163"/>
    </source>
</evidence>
<evidence type="ECO:0000256" key="2">
    <source>
        <dbReference type="ARBA" id="ARBA00023015"/>
    </source>
</evidence>
<comment type="caution">
    <text evidence="6">The sequence shown here is derived from an EMBL/GenBank/DDBJ whole genome shotgun (WGS) entry which is preliminary data.</text>
</comment>
<dbReference type="Pfam" id="PF11754">
    <property type="entry name" value="Velvet"/>
    <property type="match status" value="1"/>
</dbReference>
<reference evidence="6 7" key="1">
    <citation type="journal article" date="2019" name="Environ. Microbiol.">
        <title>At the nexus of three kingdoms: the genome of the mycorrhizal fungus Gigaspora margarita provides insights into plant, endobacterial and fungal interactions.</title>
        <authorList>
            <person name="Venice F."/>
            <person name="Ghignone S."/>
            <person name="Salvioli di Fossalunga A."/>
            <person name="Amselem J."/>
            <person name="Novero M."/>
            <person name="Xianan X."/>
            <person name="Sedzielewska Toro K."/>
            <person name="Morin E."/>
            <person name="Lipzen A."/>
            <person name="Grigoriev I.V."/>
            <person name="Henrissat B."/>
            <person name="Martin F.M."/>
            <person name="Bonfante P."/>
        </authorList>
    </citation>
    <scope>NUCLEOTIDE SEQUENCE [LARGE SCALE GENOMIC DNA]</scope>
    <source>
        <strain evidence="6 7">BEG34</strain>
    </source>
</reference>
<dbReference type="AlphaFoldDB" id="A0A8H4EVR7"/>